<dbReference type="InterPro" id="IPR037218">
    <property type="entry name" value="PTPA_sf"/>
</dbReference>
<dbReference type="Proteomes" id="UP000269721">
    <property type="component" value="Unassembled WGS sequence"/>
</dbReference>
<dbReference type="GO" id="GO:0003755">
    <property type="term" value="F:peptidyl-prolyl cis-trans isomerase activity"/>
    <property type="evidence" value="ECO:0007669"/>
    <property type="project" value="UniProtKB-KW"/>
</dbReference>
<dbReference type="Gene3D" id="1.20.120.1150">
    <property type="match status" value="1"/>
</dbReference>
<dbReference type="GO" id="GO:0005634">
    <property type="term" value="C:nucleus"/>
    <property type="evidence" value="ECO:0007669"/>
    <property type="project" value="TreeGrafter"/>
</dbReference>
<comment type="subcellular location">
    <subcellularLocation>
        <location evidence="2 7">Cytoplasm</location>
    </subcellularLocation>
</comment>
<dbReference type="InterPro" id="IPR004327">
    <property type="entry name" value="Phstyr_phstse_ac"/>
</dbReference>
<evidence type="ECO:0000313" key="8">
    <source>
        <dbReference type="EMBL" id="RKO94488.1"/>
    </source>
</evidence>
<dbReference type="InterPro" id="IPR043170">
    <property type="entry name" value="PTPA_C_lid"/>
</dbReference>
<dbReference type="GO" id="GO:0008160">
    <property type="term" value="F:protein tyrosine phosphatase activator activity"/>
    <property type="evidence" value="ECO:0007669"/>
    <property type="project" value="TreeGrafter"/>
</dbReference>
<evidence type="ECO:0000256" key="6">
    <source>
        <dbReference type="ARBA" id="ARBA00023235"/>
    </source>
</evidence>
<evidence type="ECO:0000313" key="9">
    <source>
        <dbReference type="Proteomes" id="UP000269721"/>
    </source>
</evidence>
<evidence type="ECO:0000256" key="2">
    <source>
        <dbReference type="ARBA" id="ARBA00004496"/>
    </source>
</evidence>
<evidence type="ECO:0000256" key="3">
    <source>
        <dbReference type="ARBA" id="ARBA00011019"/>
    </source>
</evidence>
<reference evidence="9" key="1">
    <citation type="journal article" date="2018" name="Nat. Microbiol.">
        <title>Leveraging single-cell genomics to expand the fungal tree of life.</title>
        <authorList>
            <person name="Ahrendt S.R."/>
            <person name="Quandt C.A."/>
            <person name="Ciobanu D."/>
            <person name="Clum A."/>
            <person name="Salamov A."/>
            <person name="Andreopoulos B."/>
            <person name="Cheng J.F."/>
            <person name="Woyke T."/>
            <person name="Pelin A."/>
            <person name="Henrissat B."/>
            <person name="Reynolds N.K."/>
            <person name="Benny G.L."/>
            <person name="Smith M.E."/>
            <person name="James T.Y."/>
            <person name="Grigoriev I.V."/>
        </authorList>
    </citation>
    <scope>NUCLEOTIDE SEQUENCE [LARGE SCALE GENOMIC DNA]</scope>
</reference>
<evidence type="ECO:0000256" key="5">
    <source>
        <dbReference type="ARBA" id="ARBA00023110"/>
    </source>
</evidence>
<evidence type="ECO:0000256" key="7">
    <source>
        <dbReference type="RuleBase" id="RU361210"/>
    </source>
</evidence>
<keyword evidence="6 7" id="KW-0413">Isomerase</keyword>
<organism evidence="8 9">
    <name type="scientific">Blyttiomyces helicus</name>
    <dbReference type="NCBI Taxonomy" id="388810"/>
    <lineage>
        <taxon>Eukaryota</taxon>
        <taxon>Fungi</taxon>
        <taxon>Fungi incertae sedis</taxon>
        <taxon>Chytridiomycota</taxon>
        <taxon>Chytridiomycota incertae sedis</taxon>
        <taxon>Chytridiomycetes</taxon>
        <taxon>Chytridiomycetes incertae sedis</taxon>
        <taxon>Blyttiomyces</taxon>
    </lineage>
</organism>
<protein>
    <recommendedName>
        <fullName evidence="7">Serine/threonine-protein phosphatase 2A activator</fullName>
        <ecNumber evidence="7">5.2.1.8</ecNumber>
    </recommendedName>
    <alternativeName>
        <fullName evidence="7">Phosphotyrosyl phosphatase activator</fullName>
    </alternativeName>
</protein>
<keyword evidence="9" id="KW-1185">Reference proteome</keyword>
<comment type="catalytic activity">
    <reaction evidence="1 7">
        <text>[protein]-peptidylproline (omega=180) = [protein]-peptidylproline (omega=0)</text>
        <dbReference type="Rhea" id="RHEA:16237"/>
        <dbReference type="Rhea" id="RHEA-COMP:10747"/>
        <dbReference type="Rhea" id="RHEA-COMP:10748"/>
        <dbReference type="ChEBI" id="CHEBI:83833"/>
        <dbReference type="ChEBI" id="CHEBI:83834"/>
        <dbReference type="EC" id="5.2.1.8"/>
    </reaction>
</comment>
<dbReference type="PANTHER" id="PTHR10012:SF0">
    <property type="entry name" value="SERINE_THREONINE-PROTEIN PHOSPHATASE 2A ACTIVATOR"/>
    <property type="match status" value="1"/>
</dbReference>
<sequence length="304" mass="33332">MPPPGTVRPPPPGTPSPISVPRLANRRQTISIPADHVFTVPIKRIVDDASLDLWLHSEAFARLIEFMQTLNDAVRGVRNTAGGEVSETVQKTLDVLQILDGWIDEIPPLESPQRFGNKAFRLWVQRLEESSESLMTSLVPSSRASAIPELAGYFAGAFGNGTRIDYGSGHELSFLAWMCCMDLIDAFGPADHCVLLTRVFARRQTVSPLKCKPEPGNAHVIFPPCPLPSLPKVKNGPFHEHSPMLYDISGVAQWAKVNTGMLKMYVAEVLRKLPVVQHLPFGSLLPFEEAHEMGPDAGDSTVQG</sequence>
<keyword evidence="5 7" id="KW-0697">Rotamase</keyword>
<dbReference type="Pfam" id="PF03095">
    <property type="entry name" value="PTPA"/>
    <property type="match status" value="2"/>
</dbReference>
<comment type="function">
    <text evidence="7">PPIases accelerate the folding of proteins. It catalyzes the cis-trans isomerization of proline imidic peptide bonds in oligopeptides.</text>
</comment>
<dbReference type="GO" id="GO:0007052">
    <property type="term" value="P:mitotic spindle organization"/>
    <property type="evidence" value="ECO:0007669"/>
    <property type="project" value="TreeGrafter"/>
</dbReference>
<dbReference type="PIRSF" id="PIRSF016325">
    <property type="entry name" value="Phstyr_phstse_ac"/>
    <property type="match status" value="1"/>
</dbReference>
<evidence type="ECO:0000256" key="1">
    <source>
        <dbReference type="ARBA" id="ARBA00000971"/>
    </source>
</evidence>
<evidence type="ECO:0000256" key="4">
    <source>
        <dbReference type="ARBA" id="ARBA00022490"/>
    </source>
</evidence>
<accession>A0A4P9WRI8</accession>
<comment type="similarity">
    <text evidence="3 7">Belongs to the PTPA-type PPIase family.</text>
</comment>
<dbReference type="GO" id="GO:0005737">
    <property type="term" value="C:cytoplasm"/>
    <property type="evidence" value="ECO:0007669"/>
    <property type="project" value="UniProtKB-SubCell"/>
</dbReference>
<dbReference type="AlphaFoldDB" id="A0A4P9WRI8"/>
<dbReference type="PANTHER" id="PTHR10012">
    <property type="entry name" value="SERINE/THREONINE-PROTEIN PHOSPHATASE 2A REGULATORY SUBUNIT B"/>
    <property type="match status" value="1"/>
</dbReference>
<gene>
    <name evidence="8" type="ORF">BDK51DRAFT_18999</name>
</gene>
<dbReference type="GO" id="GO:0000159">
    <property type="term" value="C:protein phosphatase type 2A complex"/>
    <property type="evidence" value="ECO:0007669"/>
    <property type="project" value="TreeGrafter"/>
</dbReference>
<name>A0A4P9WRI8_9FUNG</name>
<proteinExistence type="inferred from homology"/>
<dbReference type="SUPFAM" id="SSF140984">
    <property type="entry name" value="PTPA-like"/>
    <property type="match status" value="1"/>
</dbReference>
<dbReference type="EMBL" id="KZ993882">
    <property type="protein sequence ID" value="RKO94488.1"/>
    <property type="molecule type" value="Genomic_DNA"/>
</dbReference>
<dbReference type="EC" id="5.2.1.8" evidence="7"/>
<dbReference type="OrthoDB" id="16120at2759"/>
<keyword evidence="4 7" id="KW-0963">Cytoplasm</keyword>